<dbReference type="SUPFAM" id="SSF158682">
    <property type="entry name" value="TerB-like"/>
    <property type="match status" value="1"/>
</dbReference>
<evidence type="ECO:0000313" key="5">
    <source>
        <dbReference type="EMBL" id="GIU47602.1"/>
    </source>
</evidence>
<proteinExistence type="predicted"/>
<dbReference type="Proteomes" id="UP000761574">
    <property type="component" value="Unassembled WGS sequence"/>
</dbReference>
<reference evidence="5 6" key="1">
    <citation type="submission" date="2021-05" db="EMBL/GenBank/DDBJ databases">
        <title>Molecular characterization for Shewanella algae harboring chromosomal blaOXA-55-like strains isolated from clinical and environment sample.</title>
        <authorList>
            <person name="Ohama Y."/>
            <person name="Aoki K."/>
            <person name="Harada S."/>
            <person name="Moriya K."/>
            <person name="Ishii Y."/>
            <person name="Tateda K."/>
        </authorList>
    </citation>
    <scope>NUCLEOTIDE SEQUENCE [LARGE SCALE GENOMIC DNA]</scope>
    <source>
        <strain evidence="5 6">LMG 23746</strain>
    </source>
</reference>
<dbReference type="InterPro" id="IPR007791">
    <property type="entry name" value="DjlA_N"/>
</dbReference>
<evidence type="ECO:0000259" key="2">
    <source>
        <dbReference type="Pfam" id="PF05099"/>
    </source>
</evidence>
<dbReference type="CDD" id="cd07176">
    <property type="entry name" value="terB"/>
    <property type="match status" value="1"/>
</dbReference>
<keyword evidence="6" id="KW-1185">Reference proteome</keyword>
<dbReference type="InterPro" id="IPR028932">
    <property type="entry name" value="TerB-C"/>
</dbReference>
<feature type="region of interest" description="Disordered" evidence="1">
    <location>
        <begin position="21"/>
        <end position="57"/>
    </location>
</feature>
<accession>A0ABQ4PIZ1</accession>
<comment type="caution">
    <text evidence="5">The sequence shown here is derived from an EMBL/GenBank/DDBJ whole genome shotgun (WGS) entry which is preliminary data.</text>
</comment>
<organism evidence="5 6">
    <name type="scientific">Shewanella algidipiscicola</name>
    <dbReference type="NCBI Taxonomy" id="614070"/>
    <lineage>
        <taxon>Bacteria</taxon>
        <taxon>Pseudomonadati</taxon>
        <taxon>Pseudomonadota</taxon>
        <taxon>Gammaproteobacteria</taxon>
        <taxon>Alteromonadales</taxon>
        <taxon>Shewanellaceae</taxon>
        <taxon>Shewanella</taxon>
    </lineage>
</organism>
<dbReference type="EMBL" id="BPFB01000023">
    <property type="protein sequence ID" value="GIU47602.1"/>
    <property type="molecule type" value="Genomic_DNA"/>
</dbReference>
<dbReference type="Pfam" id="PF05099">
    <property type="entry name" value="TerB"/>
    <property type="match status" value="1"/>
</dbReference>
<feature type="domain" description="TerB N-terminal" evidence="3">
    <location>
        <begin position="107"/>
        <end position="311"/>
    </location>
</feature>
<evidence type="ECO:0000256" key="1">
    <source>
        <dbReference type="SAM" id="MobiDB-lite"/>
    </source>
</evidence>
<name>A0ABQ4PIZ1_9GAMM</name>
<evidence type="ECO:0000259" key="3">
    <source>
        <dbReference type="Pfam" id="PF13208"/>
    </source>
</evidence>
<evidence type="ECO:0000259" key="4">
    <source>
        <dbReference type="Pfam" id="PF15615"/>
    </source>
</evidence>
<dbReference type="InterPro" id="IPR029024">
    <property type="entry name" value="TerB-like"/>
</dbReference>
<dbReference type="InterPro" id="IPR025266">
    <property type="entry name" value="TerB_N"/>
</dbReference>
<dbReference type="Pfam" id="PF13208">
    <property type="entry name" value="TerB_N"/>
    <property type="match status" value="1"/>
</dbReference>
<feature type="compositionally biased region" description="Basic residues" evidence="1">
    <location>
        <begin position="24"/>
        <end position="34"/>
    </location>
</feature>
<feature type="domain" description="TerB-C" evidence="4">
    <location>
        <begin position="646"/>
        <end position="770"/>
    </location>
</feature>
<protein>
    <submittedName>
        <fullName evidence="5">Plasma membrane H+-transporting two-sector ATPase C subunit</fullName>
    </submittedName>
</protein>
<feature type="domain" description="Co-chaperone DjlA N-terminal" evidence="2">
    <location>
        <begin position="519"/>
        <end position="624"/>
    </location>
</feature>
<dbReference type="Gene3D" id="1.10.3680.10">
    <property type="entry name" value="TerB-like"/>
    <property type="match status" value="1"/>
</dbReference>
<evidence type="ECO:0000313" key="6">
    <source>
        <dbReference type="Proteomes" id="UP000761574"/>
    </source>
</evidence>
<dbReference type="RefSeq" id="WP_119979205.1">
    <property type="nucleotide sequence ID" value="NZ_BPFB01000023.1"/>
</dbReference>
<dbReference type="Pfam" id="PF15615">
    <property type="entry name" value="TerB_C"/>
    <property type="match status" value="1"/>
</dbReference>
<gene>
    <name evidence="5" type="ORF">TUM4630_22010</name>
</gene>
<sequence>MEFIIGLFVIYLIYRLFKGNSKPSAHKPSPKRTPKPFSEKAKVPENRTSSPSIAVRSSSISVSSKSNHTYLDDDDDDFATFTIHTSFGREPEKTTNKQKGRWISEDEQLSVNGRQLTKGFFYFGGVMNSLDGYGIEPSLVDDKRPASSPSVDSEIYTDESLGYWPTYASLSKGCRGAYLDWLASDRSNPNTPIGYVFIYFYGFERRVIENKSNNQITDEEYIAIFEEVLRLNSVFNANRSFRGYSANFLELMALQRPTLLEDRLADIPETNNALSFKVNLATTIANGNPVTAPLALEWLKNTFEYSLKTPARRCEEEFSQLFQIRFSDKFGEGISVKPNKTKLRLSYHAASNGVHGVDLELGDLPDPSILKGPIKKLIPIAEQCTEELNSYSRYLGKADTSRSDIAALMLLPKELANEANSPVIETFKSWANQIISSNEGLTTVKDFWTHTGTPLPKAFNKKENELVANLAAKAEIGIAPDQRFHHAKLKIDDNIVLFSPGHGEFFEPSSAFNQVSLAIRLGAMVATIDGTVDQHEKLALQTLINHDDKLSPSEKNSLNAYLTWRLNAPVNNTGLKARIEKLGVPQVEFLKRFMLSIALADGKIDASEIKQIEKLYTSLGLDKSLVTSDIHAFASSKQPISATSKDASIDKSTFQLDEGILAMHESDTNDAKSMLESIFAVDEEAELEVSPTADVNEEGLDSPYKELFETLIAKESWPRKEVHELCSKLNIMVDGALETINDWAYDKVDAPVLDDDGDIYVDLEIVEELKG</sequence>